<keyword evidence="3" id="KW-1185">Reference proteome</keyword>
<feature type="compositionally biased region" description="Polar residues" evidence="1">
    <location>
        <begin position="549"/>
        <end position="561"/>
    </location>
</feature>
<name>A0A8J6LIW9_TENMO</name>
<feature type="compositionally biased region" description="Basic residues" evidence="1">
    <location>
        <begin position="149"/>
        <end position="158"/>
    </location>
</feature>
<sequence length="886" mass="98670">MVASDVDWSQTVTSKQLQVAGKGRDPFVAAPTPWNNSDGVMFSIEPTTYVVRTAKMQRHCQCHLVRNPVRLSAGRDQDSLEPFNSSTANKNKIEGTQSIIGRVIDGNPRDIVARCLMDGVDAVSTSADLASVASMFGSKLRSWMEAVRPRKKQHRKEKQTKSNLNSCSTVSPSNWQNGGQDDLLVVGKGNTNRKIGNGLTETGQSGQAPTRYSANNLSSPESAYSTGYSTDGTSPGAPPDYYINIRTGVKYFPTEGERCNHEQLQRYPQPQRVSNGVDAAARSKQPPPAVCVPSATAGRRLPNMQTQEVEARVLAVQSRTTPAFQSGGVASSRLTEVVASPILTSPRQRNRIRTNPWVPGSTLSPGQIRQDAPKITTPIPATDSPTPRRFLSPSTVRGPNVRNQSLSSSSCSSLSAASIHWEPRKASGSEEDDCTLNEMMGKYDESYVYEKENDILSDSDPTDCDTDIDTGQDGGDEDEPVEGEFDFIDNGSYLELDPREDRNTGHCTYYNFEMQRRASRRRTTRKSKQCSEKRRRSSSNKKRHKVLERSSNAQPNGSKSAGATPLSVRRTKHHPVSKLADDCLKKRSNSVSFSRDDPFSTLDKRDKEADQKYRELIVEAEHILRSMKTNGLSPRRVPGPANKRVEILRSAECSRPELFMKNRLTEEPGPPFAKIPSSNFSCPRFSPKRNHITNFMINNSPALMRREAELPTSPLVKRPDSPKSTRRNETNRRSPKYRKKSNKPKLECPSSSTDSDGTKDSGHATKTDSLSFECPQSEPVRRKIYSGRGKTVAFNLNYENVCNNNSPPYSPTRFETQDYKNSSENLRQQVLLNTIANLKKSLEDQSASLKQVYRKEDPPVELSFKMNLVIRGLIFKLKIKETVVVF</sequence>
<protein>
    <submittedName>
        <fullName evidence="2">Uncharacterized protein</fullName>
    </submittedName>
</protein>
<organism evidence="2 3">
    <name type="scientific">Tenebrio molitor</name>
    <name type="common">Yellow mealworm beetle</name>
    <dbReference type="NCBI Taxonomy" id="7067"/>
    <lineage>
        <taxon>Eukaryota</taxon>
        <taxon>Metazoa</taxon>
        <taxon>Ecdysozoa</taxon>
        <taxon>Arthropoda</taxon>
        <taxon>Hexapoda</taxon>
        <taxon>Insecta</taxon>
        <taxon>Pterygota</taxon>
        <taxon>Neoptera</taxon>
        <taxon>Endopterygota</taxon>
        <taxon>Coleoptera</taxon>
        <taxon>Polyphaga</taxon>
        <taxon>Cucujiformia</taxon>
        <taxon>Tenebrionidae</taxon>
        <taxon>Tenebrio</taxon>
    </lineage>
</organism>
<reference evidence="2" key="1">
    <citation type="journal article" date="2020" name="J Insects Food Feed">
        <title>The yellow mealworm (Tenebrio molitor) genome: a resource for the emerging insects as food and feed industry.</title>
        <authorList>
            <person name="Eriksson T."/>
            <person name="Andere A."/>
            <person name="Kelstrup H."/>
            <person name="Emery V."/>
            <person name="Picard C."/>
        </authorList>
    </citation>
    <scope>NUCLEOTIDE SEQUENCE</scope>
    <source>
        <strain evidence="2">Stoneville</strain>
        <tissue evidence="2">Whole head</tissue>
    </source>
</reference>
<gene>
    <name evidence="2" type="ORF">GEV33_002226</name>
</gene>
<feature type="region of interest" description="Disordered" evidence="1">
    <location>
        <begin position="517"/>
        <end position="582"/>
    </location>
</feature>
<dbReference type="EMBL" id="JABDTM020011516">
    <property type="protein sequence ID" value="KAH0820568.1"/>
    <property type="molecule type" value="Genomic_DNA"/>
</dbReference>
<evidence type="ECO:0000256" key="1">
    <source>
        <dbReference type="SAM" id="MobiDB-lite"/>
    </source>
</evidence>
<comment type="caution">
    <text evidence="2">The sequence shown here is derived from an EMBL/GenBank/DDBJ whole genome shotgun (WGS) entry which is preliminary data.</text>
</comment>
<feature type="compositionally biased region" description="Polar residues" evidence="1">
    <location>
        <begin position="392"/>
        <end position="404"/>
    </location>
</feature>
<feature type="compositionally biased region" description="Basic residues" evidence="1">
    <location>
        <begin position="517"/>
        <end position="546"/>
    </location>
</feature>
<evidence type="ECO:0000313" key="3">
    <source>
        <dbReference type="Proteomes" id="UP000719412"/>
    </source>
</evidence>
<dbReference type="Proteomes" id="UP000719412">
    <property type="component" value="Unassembled WGS sequence"/>
</dbReference>
<proteinExistence type="predicted"/>
<feature type="region of interest" description="Disordered" evidence="1">
    <location>
        <begin position="148"/>
        <end position="240"/>
    </location>
</feature>
<reference evidence="2" key="2">
    <citation type="submission" date="2021-08" db="EMBL/GenBank/DDBJ databases">
        <authorList>
            <person name="Eriksson T."/>
        </authorList>
    </citation>
    <scope>NUCLEOTIDE SEQUENCE</scope>
    <source>
        <strain evidence="2">Stoneville</strain>
        <tissue evidence="2">Whole head</tissue>
    </source>
</reference>
<accession>A0A8J6LIW9</accession>
<feature type="compositionally biased region" description="Polar residues" evidence="1">
    <location>
        <begin position="161"/>
        <end position="179"/>
    </location>
</feature>
<dbReference type="AlphaFoldDB" id="A0A8J6LIW9"/>
<feature type="region of interest" description="Disordered" evidence="1">
    <location>
        <begin position="710"/>
        <end position="777"/>
    </location>
</feature>
<feature type="compositionally biased region" description="Basic and acidic residues" evidence="1">
    <location>
        <begin position="756"/>
        <end position="766"/>
    </location>
</feature>
<feature type="region of interest" description="Disordered" evidence="1">
    <location>
        <begin position="454"/>
        <end position="483"/>
    </location>
</feature>
<feature type="compositionally biased region" description="Basic residues" evidence="1">
    <location>
        <begin position="733"/>
        <end position="743"/>
    </location>
</feature>
<feature type="compositionally biased region" description="Polar residues" evidence="1">
    <location>
        <begin position="189"/>
        <end position="233"/>
    </location>
</feature>
<feature type="compositionally biased region" description="Acidic residues" evidence="1">
    <location>
        <begin position="455"/>
        <end position="483"/>
    </location>
</feature>
<evidence type="ECO:0000313" key="2">
    <source>
        <dbReference type="EMBL" id="KAH0820568.1"/>
    </source>
</evidence>
<feature type="region of interest" description="Disordered" evidence="1">
    <location>
        <begin position="352"/>
        <end position="409"/>
    </location>
</feature>
<feature type="compositionally biased region" description="Basic and acidic residues" evidence="1">
    <location>
        <begin position="717"/>
        <end position="732"/>
    </location>
</feature>